<reference evidence="4" key="1">
    <citation type="journal article" date="2019" name="Int. J. Syst. Evol. Microbiol.">
        <title>The Global Catalogue of Microorganisms (GCM) 10K type strain sequencing project: providing services to taxonomists for standard genome sequencing and annotation.</title>
        <authorList>
            <consortium name="The Broad Institute Genomics Platform"/>
            <consortium name="The Broad Institute Genome Sequencing Center for Infectious Disease"/>
            <person name="Wu L."/>
            <person name="Ma J."/>
        </authorList>
    </citation>
    <scope>NUCLEOTIDE SEQUENCE [LARGE SCALE GENOMIC DNA]</scope>
    <source>
        <strain evidence="4">KCTC 33576</strain>
    </source>
</reference>
<keyword evidence="2" id="KW-1133">Transmembrane helix</keyword>
<keyword evidence="2" id="KW-0472">Membrane</keyword>
<evidence type="ECO:0000313" key="4">
    <source>
        <dbReference type="Proteomes" id="UP001597391"/>
    </source>
</evidence>
<feature type="region of interest" description="Disordered" evidence="1">
    <location>
        <begin position="235"/>
        <end position="266"/>
    </location>
</feature>
<name>A0ABW5XB17_9MICO</name>
<sequence>MRNLTQDDLELLIQSGVELGVPLQRPTFMRDSSIPVFDALTSRQEAAHVHFAWLGSGTQADAQREHWQNMIETVGAHTPHIGVQQIRQSVDLEDLCALAVTPARSLVEHLAEAQDPVIEVTLRTRELCTVILRLATAGVHPLELDERHVLIGEHGQLELSAMADLSFGQVQEHGSYPSGFQLVSNYLDCIGQHLSTLTHQLTVLRGILNAVAEQPDGRTGLGDFVLALSAHIEMPRPTDSTSAESRSSGTWSRQLALETQRQRSESRRKTGVAVAISLVCAAIISLAANAVASSGNPENPRQSEFTSTVQSHQMLAQQPEQGPVAEQNAAETSNVQSTPLDVLTIEELLTERLATIAVASGTDEPVDLSHLYILGSEAEREEQSRIQHLRESGITITGSELTVTEAETHPASGDNDSIRTVMVSYDMSYAIATAERNEQLTETERTTLELHATDAGWRINSATPAPDTD</sequence>
<keyword evidence="4" id="KW-1185">Reference proteome</keyword>
<accession>A0ABW5XB17</accession>
<feature type="compositionally biased region" description="Polar residues" evidence="1">
    <location>
        <begin position="295"/>
        <end position="320"/>
    </location>
</feature>
<evidence type="ECO:0000256" key="1">
    <source>
        <dbReference type="SAM" id="MobiDB-lite"/>
    </source>
</evidence>
<evidence type="ECO:0008006" key="5">
    <source>
        <dbReference type="Google" id="ProtNLM"/>
    </source>
</evidence>
<dbReference type="Proteomes" id="UP001597391">
    <property type="component" value="Unassembled WGS sequence"/>
</dbReference>
<feature type="region of interest" description="Disordered" evidence="1">
    <location>
        <begin position="292"/>
        <end position="335"/>
    </location>
</feature>
<keyword evidence="2" id="KW-0812">Transmembrane</keyword>
<protein>
    <recommendedName>
        <fullName evidence="5">DUF4101 domain-containing protein</fullName>
    </recommendedName>
</protein>
<gene>
    <name evidence="3" type="ORF">ACFSYH_01565</name>
</gene>
<feature type="transmembrane region" description="Helical" evidence="2">
    <location>
        <begin position="271"/>
        <end position="292"/>
    </location>
</feature>
<evidence type="ECO:0000313" key="3">
    <source>
        <dbReference type="EMBL" id="MFD2839257.1"/>
    </source>
</evidence>
<evidence type="ECO:0000256" key="2">
    <source>
        <dbReference type="SAM" id="Phobius"/>
    </source>
</evidence>
<dbReference type="RefSeq" id="WP_377464701.1">
    <property type="nucleotide sequence ID" value="NZ_JBHUOP010000001.1"/>
</dbReference>
<organism evidence="3 4">
    <name type="scientific">Populibacterium corticicola</name>
    <dbReference type="NCBI Taxonomy" id="1812826"/>
    <lineage>
        <taxon>Bacteria</taxon>
        <taxon>Bacillati</taxon>
        <taxon>Actinomycetota</taxon>
        <taxon>Actinomycetes</taxon>
        <taxon>Micrococcales</taxon>
        <taxon>Jonesiaceae</taxon>
        <taxon>Populibacterium</taxon>
    </lineage>
</organism>
<proteinExistence type="predicted"/>
<dbReference type="EMBL" id="JBHUOP010000001">
    <property type="protein sequence ID" value="MFD2839257.1"/>
    <property type="molecule type" value="Genomic_DNA"/>
</dbReference>
<comment type="caution">
    <text evidence="3">The sequence shown here is derived from an EMBL/GenBank/DDBJ whole genome shotgun (WGS) entry which is preliminary data.</text>
</comment>
<feature type="compositionally biased region" description="Polar residues" evidence="1">
    <location>
        <begin position="238"/>
        <end position="259"/>
    </location>
</feature>